<name>F6BDY4_METIK</name>
<organism evidence="7">
    <name type="scientific">Methanotorris igneus (strain DSM 5666 / JCM 11834 / Kol 5)</name>
    <dbReference type="NCBI Taxonomy" id="880724"/>
    <lineage>
        <taxon>Archaea</taxon>
        <taxon>Methanobacteriati</taxon>
        <taxon>Methanobacteriota</taxon>
        <taxon>Methanomada group</taxon>
        <taxon>Methanococci</taxon>
        <taxon>Methanococcales</taxon>
        <taxon>Methanocaldococcaceae</taxon>
        <taxon>Methanotorris</taxon>
    </lineage>
</organism>
<keyword evidence="2 5" id="KW-0812">Transmembrane</keyword>
<evidence type="ECO:0000256" key="3">
    <source>
        <dbReference type="ARBA" id="ARBA00022989"/>
    </source>
</evidence>
<protein>
    <recommendedName>
        <fullName evidence="8">Cystinosin/ERS1p repeat protein</fullName>
    </recommendedName>
</protein>
<evidence type="ECO:0000256" key="2">
    <source>
        <dbReference type="ARBA" id="ARBA00022692"/>
    </source>
</evidence>
<evidence type="ECO:0000313" key="6">
    <source>
        <dbReference type="EMBL" id="AEF96695.1"/>
    </source>
</evidence>
<accession>F6BDY4</accession>
<evidence type="ECO:0008006" key="8">
    <source>
        <dbReference type="Google" id="ProtNLM"/>
    </source>
</evidence>
<dbReference type="Proteomes" id="UP000009227">
    <property type="component" value="Chromosome"/>
</dbReference>
<dbReference type="EMBL" id="CP002737">
    <property type="protein sequence ID" value="AEF96695.1"/>
    <property type="molecule type" value="Genomic_DNA"/>
</dbReference>
<evidence type="ECO:0000313" key="7">
    <source>
        <dbReference type="Proteomes" id="UP000009227"/>
    </source>
</evidence>
<keyword evidence="7" id="KW-1185">Reference proteome</keyword>
<dbReference type="Gene3D" id="1.20.1280.290">
    <property type="match status" value="1"/>
</dbReference>
<gene>
    <name evidence="6" type="ordered locus">Metig_1156</name>
</gene>
<evidence type="ECO:0000256" key="4">
    <source>
        <dbReference type="ARBA" id="ARBA00023136"/>
    </source>
</evidence>
<dbReference type="AlphaFoldDB" id="F6BDY4"/>
<feature type="transmembrane region" description="Helical" evidence="5">
    <location>
        <begin position="50"/>
        <end position="68"/>
    </location>
</feature>
<keyword evidence="3 5" id="KW-1133">Transmembrane helix</keyword>
<comment type="subcellular location">
    <subcellularLocation>
        <location evidence="1">Membrane</location>
        <topology evidence="1">Multi-pass membrane protein</topology>
    </subcellularLocation>
</comment>
<proteinExistence type="predicted"/>
<dbReference type="NCBIfam" id="NF037968">
    <property type="entry name" value="SemiSWEET_2"/>
    <property type="match status" value="1"/>
</dbReference>
<reference evidence="6 7" key="1">
    <citation type="submission" date="2011-05" db="EMBL/GenBank/DDBJ databases">
        <title>Complete sequence of Methanotorris igneus Kol 5.</title>
        <authorList>
            <consortium name="US DOE Joint Genome Institute"/>
            <person name="Lucas S."/>
            <person name="Han J."/>
            <person name="Lapidus A."/>
            <person name="Cheng J.-F."/>
            <person name="Goodwin L."/>
            <person name="Pitluck S."/>
            <person name="Peters L."/>
            <person name="Mikhailova N."/>
            <person name="Chertkov O."/>
            <person name="Han C."/>
            <person name="Tapia R."/>
            <person name="Land M."/>
            <person name="Hauser L."/>
            <person name="Kyrpides N."/>
            <person name="Ivanova N."/>
            <person name="Pagani I."/>
            <person name="Sieprawska-Lupa M."/>
            <person name="Whitman W."/>
            <person name="Woyke T."/>
        </authorList>
    </citation>
    <scope>NUCLEOTIDE SEQUENCE [LARGE SCALE GENOMIC DNA]</scope>
    <source>
        <strain evidence="7">DSM 5666 / JCM 11834 / Kol 5</strain>
    </source>
</reference>
<dbReference type="GO" id="GO:0016020">
    <property type="term" value="C:membrane"/>
    <property type="evidence" value="ECO:0007669"/>
    <property type="project" value="UniProtKB-SubCell"/>
</dbReference>
<dbReference type="GO" id="GO:0051119">
    <property type="term" value="F:sugar transmembrane transporter activity"/>
    <property type="evidence" value="ECO:0007669"/>
    <property type="project" value="InterPro"/>
</dbReference>
<feature type="transmembrane region" description="Helical" evidence="5">
    <location>
        <begin position="106"/>
        <end position="125"/>
    </location>
</feature>
<keyword evidence="4 5" id="KW-0472">Membrane</keyword>
<feature type="transmembrane region" description="Helical" evidence="5">
    <location>
        <begin position="80"/>
        <end position="100"/>
    </location>
</feature>
<dbReference type="HOGENOM" id="CLU_1840580_0_0_2"/>
<dbReference type="KEGG" id="mig:Metig_1156"/>
<evidence type="ECO:0000256" key="1">
    <source>
        <dbReference type="ARBA" id="ARBA00004141"/>
    </source>
</evidence>
<dbReference type="InterPro" id="IPR006603">
    <property type="entry name" value="PQ-loop_rpt"/>
</dbReference>
<dbReference type="Pfam" id="PF04193">
    <property type="entry name" value="PQ-loop"/>
    <property type="match status" value="1"/>
</dbReference>
<evidence type="ECO:0000256" key="5">
    <source>
        <dbReference type="SAM" id="Phobius"/>
    </source>
</evidence>
<sequence length="139" mass="16234">MSLKINDKTSGFAIYNSAHNYKYHKLFIVGMQNYVKKNFWDGFMAIEFDMVGYIAGTLTTFASLPQLIKSLKTKDMSGISLYFVVTFTLGLSLWLVYGILKNDYPIIIFNIISLMFWIPITYLKVKDELRRKLNYSRVR</sequence>
<dbReference type="InterPro" id="IPR047662">
    <property type="entry name" value="SemiSWEET"/>
</dbReference>